<dbReference type="SUPFAM" id="SSF51735">
    <property type="entry name" value="NAD(P)-binding Rossmann-fold domains"/>
    <property type="match status" value="1"/>
</dbReference>
<protein>
    <recommendedName>
        <fullName evidence="1">Alcohol dehydrogenase-like C-terminal domain-containing protein</fullName>
    </recommendedName>
</protein>
<organism evidence="2 3">
    <name type="scientific">Phialophora macrospora</name>
    <dbReference type="NCBI Taxonomy" id="1851006"/>
    <lineage>
        <taxon>Eukaryota</taxon>
        <taxon>Fungi</taxon>
        <taxon>Dikarya</taxon>
        <taxon>Ascomycota</taxon>
        <taxon>Pezizomycotina</taxon>
        <taxon>Eurotiomycetes</taxon>
        <taxon>Chaetothyriomycetidae</taxon>
        <taxon>Chaetothyriales</taxon>
        <taxon>Herpotrichiellaceae</taxon>
        <taxon>Phialophora</taxon>
    </lineage>
</organism>
<gene>
    <name evidence="2" type="ORF">PV04_07185</name>
</gene>
<proteinExistence type="predicted"/>
<dbReference type="Proteomes" id="UP000054266">
    <property type="component" value="Unassembled WGS sequence"/>
</dbReference>
<dbReference type="HOGENOM" id="CLU_026673_3_4_1"/>
<keyword evidence="3" id="KW-1185">Reference proteome</keyword>
<feature type="domain" description="Alcohol dehydrogenase-like C-terminal" evidence="1">
    <location>
        <begin position="13"/>
        <end position="141"/>
    </location>
</feature>
<sequence>MPGDTVLIQGTGGVSLFGVQFAVAAGATVVATTSSNEKFDLLKRLGARHVLNYREKPDWGHAARKLTPNGEGFDTVLEVGGPNTLGESLKAVKPGGDIHLIGFLGGVEQNPQATIWQARQAMCNLKSVVVGSRVQFEQMNRAIEGLQLKPVVDESTFGFEQLPDAYQYIMDGKHVGKVVVDVDRSAVAASS</sequence>
<dbReference type="EMBL" id="KN846960">
    <property type="protein sequence ID" value="KIW64881.1"/>
    <property type="molecule type" value="Genomic_DNA"/>
</dbReference>
<dbReference type="InterPro" id="IPR052711">
    <property type="entry name" value="Zinc_ADH-like"/>
</dbReference>
<dbReference type="Gene3D" id="3.90.180.10">
    <property type="entry name" value="Medium-chain alcohol dehydrogenases, catalytic domain"/>
    <property type="match status" value="1"/>
</dbReference>
<accession>A0A0D2CI36</accession>
<reference evidence="2 3" key="1">
    <citation type="submission" date="2015-01" db="EMBL/GenBank/DDBJ databases">
        <title>The Genome Sequence of Capronia semiimmersa CBS27337.</title>
        <authorList>
            <consortium name="The Broad Institute Genomics Platform"/>
            <person name="Cuomo C."/>
            <person name="de Hoog S."/>
            <person name="Gorbushina A."/>
            <person name="Stielow B."/>
            <person name="Teixiera M."/>
            <person name="Abouelleil A."/>
            <person name="Chapman S.B."/>
            <person name="Priest M."/>
            <person name="Young S.K."/>
            <person name="Wortman J."/>
            <person name="Nusbaum C."/>
            <person name="Birren B."/>
        </authorList>
    </citation>
    <scope>NUCLEOTIDE SEQUENCE [LARGE SCALE GENOMIC DNA]</scope>
    <source>
        <strain evidence="2 3">CBS 27337</strain>
    </source>
</reference>
<evidence type="ECO:0000259" key="1">
    <source>
        <dbReference type="Pfam" id="PF00107"/>
    </source>
</evidence>
<dbReference type="InterPro" id="IPR036291">
    <property type="entry name" value="NAD(P)-bd_dom_sf"/>
</dbReference>
<dbReference type="Gene3D" id="3.40.50.720">
    <property type="entry name" value="NAD(P)-binding Rossmann-like Domain"/>
    <property type="match status" value="1"/>
</dbReference>
<evidence type="ECO:0000313" key="3">
    <source>
        <dbReference type="Proteomes" id="UP000054266"/>
    </source>
</evidence>
<dbReference type="Pfam" id="PF00107">
    <property type="entry name" value="ADH_zinc_N"/>
    <property type="match status" value="1"/>
</dbReference>
<evidence type="ECO:0000313" key="2">
    <source>
        <dbReference type="EMBL" id="KIW64881.1"/>
    </source>
</evidence>
<dbReference type="STRING" id="5601.A0A0D2CI36"/>
<dbReference type="AlphaFoldDB" id="A0A0D2CI36"/>
<dbReference type="PANTHER" id="PTHR45033">
    <property type="match status" value="1"/>
</dbReference>
<dbReference type="InterPro" id="IPR013149">
    <property type="entry name" value="ADH-like_C"/>
</dbReference>
<name>A0A0D2CI36_9EURO</name>
<dbReference type="PANTHER" id="PTHR45033:SF2">
    <property type="entry name" value="ZINC-TYPE ALCOHOL DEHYDROGENASE-LIKE PROTEIN C1773.06C"/>
    <property type="match status" value="1"/>
</dbReference>